<name>A0A8F9TSS4_9BACT</name>
<accession>A0A8F9TSS4</accession>
<dbReference type="RefSeq" id="WP_220160728.1">
    <property type="nucleotide sequence ID" value="NZ_CP080507.1"/>
</dbReference>
<evidence type="ECO:0000313" key="1">
    <source>
        <dbReference type="EMBL" id="QYM77623.1"/>
    </source>
</evidence>
<reference evidence="1" key="1">
    <citation type="submission" date="2021-08" db="EMBL/GenBank/DDBJ databases">
        <title>Genome of a novel bacterium of the phylum Verrucomicrobia, Oleiharenicola sp. KSB-15.</title>
        <authorList>
            <person name="Chung J.-H."/>
            <person name="Ahn J.-H."/>
            <person name="Yoon Y."/>
            <person name="Kim D.-Y."/>
            <person name="An S.-H."/>
            <person name="Park I."/>
            <person name="Yeon J."/>
        </authorList>
    </citation>
    <scope>NUCLEOTIDE SEQUENCE</scope>
    <source>
        <strain evidence="1">KSB-15</strain>
    </source>
</reference>
<evidence type="ECO:0000313" key="2">
    <source>
        <dbReference type="Proteomes" id="UP000825051"/>
    </source>
</evidence>
<gene>
    <name evidence="1" type="ORF">K0B96_09820</name>
</gene>
<dbReference type="KEGG" id="ole:K0B96_09820"/>
<dbReference type="EMBL" id="CP080507">
    <property type="protein sequence ID" value="QYM77623.1"/>
    <property type="molecule type" value="Genomic_DNA"/>
</dbReference>
<dbReference type="Proteomes" id="UP000825051">
    <property type="component" value="Chromosome"/>
</dbReference>
<proteinExistence type="predicted"/>
<dbReference type="AlphaFoldDB" id="A0A8F9TSS4"/>
<sequence>MTAGCAKRDENGVTRLDARPLWIAYNDNIIDEAMRARSASEAVSLLENGKGVLESRLARHDDDDRIAIAIMVDTMHLAAAHYASGKVDLALDEINKIAESRSRKVRDDARLIEERKKILEWIVNAIELADPPWGARVKVDFSKHISGEVDLWSRKQG</sequence>
<protein>
    <submittedName>
        <fullName evidence="1">Uncharacterized protein</fullName>
    </submittedName>
</protein>
<organism evidence="1 2">
    <name type="scientific">Horticoccus luteus</name>
    <dbReference type="NCBI Taxonomy" id="2862869"/>
    <lineage>
        <taxon>Bacteria</taxon>
        <taxon>Pseudomonadati</taxon>
        <taxon>Verrucomicrobiota</taxon>
        <taxon>Opitutia</taxon>
        <taxon>Opitutales</taxon>
        <taxon>Opitutaceae</taxon>
        <taxon>Horticoccus</taxon>
    </lineage>
</organism>
<keyword evidence="2" id="KW-1185">Reference proteome</keyword>